<dbReference type="Gene3D" id="3.40.720.10">
    <property type="entry name" value="Alkaline Phosphatase, subunit A"/>
    <property type="match status" value="1"/>
</dbReference>
<dbReference type="GO" id="GO:0006007">
    <property type="term" value="P:glucose catabolic process"/>
    <property type="evidence" value="ECO:0007669"/>
    <property type="project" value="InterPro"/>
</dbReference>
<evidence type="ECO:0000259" key="15">
    <source>
        <dbReference type="Pfam" id="PF01676"/>
    </source>
</evidence>
<evidence type="ECO:0000256" key="4">
    <source>
        <dbReference type="ARBA" id="ARBA00008819"/>
    </source>
</evidence>
<feature type="binding site" evidence="9 13">
    <location>
        <position position="466"/>
    </location>
    <ligand>
        <name>Mn(2+)</name>
        <dbReference type="ChEBI" id="CHEBI:29035"/>
        <label>1</label>
    </ligand>
</feature>
<evidence type="ECO:0000313" key="17">
    <source>
        <dbReference type="EMBL" id="OGE91204.1"/>
    </source>
</evidence>
<dbReference type="Gene3D" id="3.40.1450.10">
    <property type="entry name" value="BPG-independent phosphoglycerate mutase, domain B"/>
    <property type="match status" value="1"/>
</dbReference>
<dbReference type="SUPFAM" id="SSF64158">
    <property type="entry name" value="2,3-Bisphosphoglycerate-independent phosphoglycerate mutase, substrate-binding domain"/>
    <property type="match status" value="1"/>
</dbReference>
<dbReference type="Pfam" id="PF01676">
    <property type="entry name" value="Metalloenzyme"/>
    <property type="match status" value="1"/>
</dbReference>
<feature type="binding site" evidence="9 12">
    <location>
        <begin position="262"/>
        <end position="265"/>
    </location>
    <ligand>
        <name>substrate</name>
    </ligand>
</feature>
<evidence type="ECO:0000256" key="6">
    <source>
        <dbReference type="ARBA" id="ARBA00023152"/>
    </source>
</evidence>
<dbReference type="InterPro" id="IPR036646">
    <property type="entry name" value="PGAM_B_sf"/>
</dbReference>
<dbReference type="STRING" id="1817828.A2722_01845"/>
<feature type="chain" id="PRO_5009520442" description="2,3-bisphosphoglycerate-independent phosphoglycerate mutase" evidence="14">
    <location>
        <begin position="22"/>
        <end position="538"/>
    </location>
</feature>
<evidence type="ECO:0000256" key="14">
    <source>
        <dbReference type="SAM" id="SignalP"/>
    </source>
</evidence>
<dbReference type="AlphaFoldDB" id="A0A1F5PN23"/>
<dbReference type="GO" id="GO:0030145">
    <property type="term" value="F:manganese ion binding"/>
    <property type="evidence" value="ECO:0007669"/>
    <property type="project" value="UniProtKB-UniRule"/>
</dbReference>
<dbReference type="PANTHER" id="PTHR31637">
    <property type="entry name" value="2,3-BISPHOSPHOGLYCERATE-INDEPENDENT PHOSPHOGLYCERATE MUTASE"/>
    <property type="match status" value="1"/>
</dbReference>
<dbReference type="EMBL" id="MFEO01000003">
    <property type="protein sequence ID" value="OGE91204.1"/>
    <property type="molecule type" value="Genomic_DNA"/>
</dbReference>
<evidence type="ECO:0000256" key="12">
    <source>
        <dbReference type="PIRSR" id="PIRSR001492-2"/>
    </source>
</evidence>
<evidence type="ECO:0000256" key="9">
    <source>
        <dbReference type="HAMAP-Rule" id="MF_01038"/>
    </source>
</evidence>
<feature type="binding site" evidence="9 12">
    <location>
        <position position="125"/>
    </location>
    <ligand>
        <name>substrate</name>
    </ligand>
</feature>
<feature type="domain" description="BPG-independent PGAM N-terminal" evidence="16">
    <location>
        <begin position="84"/>
        <end position="300"/>
    </location>
</feature>
<name>A0A1F5PN23_9BACT</name>
<dbReference type="PANTHER" id="PTHR31637:SF0">
    <property type="entry name" value="2,3-BISPHOSPHOGLYCERATE-INDEPENDENT PHOSPHOGLYCERATE MUTASE"/>
    <property type="match status" value="1"/>
</dbReference>
<dbReference type="UniPathway" id="UPA00109">
    <property type="reaction ID" value="UER00186"/>
</dbReference>
<dbReference type="InterPro" id="IPR005995">
    <property type="entry name" value="Pgm_bpd_ind"/>
</dbReference>
<comment type="caution">
    <text evidence="17">The sequence shown here is derived from an EMBL/GenBank/DDBJ whole genome shotgun (WGS) entry which is preliminary data.</text>
</comment>
<dbReference type="SUPFAM" id="SSF53649">
    <property type="entry name" value="Alkaline phosphatase-like"/>
    <property type="match status" value="1"/>
</dbReference>
<dbReference type="CDD" id="cd16010">
    <property type="entry name" value="iPGM"/>
    <property type="match status" value="1"/>
</dbReference>
<evidence type="ECO:0000256" key="1">
    <source>
        <dbReference type="ARBA" id="ARBA00000370"/>
    </source>
</evidence>
<evidence type="ECO:0000256" key="10">
    <source>
        <dbReference type="NCBIfam" id="TIGR01307"/>
    </source>
</evidence>
<keyword evidence="14" id="KW-0732">Signal</keyword>
<feature type="active site" description="Phosphoserine intermediate" evidence="9 11">
    <location>
        <position position="64"/>
    </location>
</feature>
<evidence type="ECO:0000256" key="7">
    <source>
        <dbReference type="ARBA" id="ARBA00023211"/>
    </source>
</evidence>
<feature type="signal peptide" evidence="14">
    <location>
        <begin position="1"/>
        <end position="21"/>
    </location>
</feature>
<feature type="binding site" evidence="9 13">
    <location>
        <position position="447"/>
    </location>
    <ligand>
        <name>Mn(2+)</name>
        <dbReference type="ChEBI" id="CHEBI:29035"/>
        <label>2</label>
    </ligand>
</feature>
<comment type="pathway">
    <text evidence="3 9">Carbohydrate degradation; glycolysis; pyruvate from D-glyceraldehyde 3-phosphate: step 3/5.</text>
</comment>
<keyword evidence="7 9" id="KW-0464">Manganese</keyword>
<dbReference type="NCBIfam" id="TIGR01307">
    <property type="entry name" value="pgm_bpd_ind"/>
    <property type="match status" value="1"/>
</dbReference>
<feature type="binding site" evidence="9 12">
    <location>
        <position position="187"/>
    </location>
    <ligand>
        <name>substrate</name>
    </ligand>
</feature>
<dbReference type="InterPro" id="IPR017850">
    <property type="entry name" value="Alkaline_phosphatase_core_sf"/>
</dbReference>
<evidence type="ECO:0000256" key="8">
    <source>
        <dbReference type="ARBA" id="ARBA00023235"/>
    </source>
</evidence>
<feature type="binding site" evidence="9 12">
    <location>
        <position position="337"/>
    </location>
    <ligand>
        <name>substrate</name>
    </ligand>
</feature>
<comment type="similarity">
    <text evidence="4 9">Belongs to the BPG-independent phosphoglycerate mutase family.</text>
</comment>
<dbReference type="Proteomes" id="UP000178377">
    <property type="component" value="Unassembled WGS sequence"/>
</dbReference>
<comment type="catalytic activity">
    <reaction evidence="1 9">
        <text>(2R)-2-phosphoglycerate = (2R)-3-phosphoglycerate</text>
        <dbReference type="Rhea" id="RHEA:15901"/>
        <dbReference type="ChEBI" id="CHEBI:58272"/>
        <dbReference type="ChEBI" id="CHEBI:58289"/>
        <dbReference type="EC" id="5.4.2.12"/>
    </reaction>
</comment>
<feature type="binding site" evidence="9 12">
    <location>
        <position position="193"/>
    </location>
    <ligand>
        <name>substrate</name>
    </ligand>
</feature>
<dbReference type="GO" id="GO:0006096">
    <property type="term" value="P:glycolytic process"/>
    <property type="evidence" value="ECO:0007669"/>
    <property type="project" value="UniProtKB-UniRule"/>
</dbReference>
<evidence type="ECO:0000256" key="13">
    <source>
        <dbReference type="PIRSR" id="PIRSR001492-3"/>
    </source>
</evidence>
<feature type="binding site" evidence="9 13">
    <location>
        <position position="64"/>
    </location>
    <ligand>
        <name>Mn(2+)</name>
        <dbReference type="ChEBI" id="CHEBI:29035"/>
        <label>2</label>
    </ligand>
</feature>
<dbReference type="HAMAP" id="MF_01038">
    <property type="entry name" value="GpmI"/>
    <property type="match status" value="1"/>
</dbReference>
<proteinExistence type="inferred from homology"/>
<sequence>MKLVFKKILLIVLDGFGVASATPGNAICRASASTFDSLVNRYPSLTLQAAGPNVGLPWGEPGNSEVGHMCLGAGRIVLQDLPRIDREITSGSFFKNEALISAIEHALTNHSALHLIGLLGSGGVHASQLHLYALLDLAVSKGLKEIYIHAITDGRDTPQDSGREAVKELEKKILQNGGGRIASVTGRFFAMDRAQHWDLTELAFRAMVLGQAQTASSALGAVDEYYRVSVFDETIPPTLIVPPGTQPIGIKSSDSVICFNFRADRMIQLTTALTDPSRCKFSTAYPRILNIEVVTMTEYSRDLEVKVAFPKIVVPETISEVLAAKSLKQYHVSETEKFPHVTYFFSNGREEPGTGEVWDKVSSNTLYEERYQNVPQMSAPELTQRLIEAIDKDFDFYLLNFANPDMVGHTGNLTASIAAVKAIDECLRRIYQVTEKHPELLIMITADHGNIEEVHEVHSGRIHKSHTTNPVPLLLIGRGLELPRPRKPGYLYLATQVPEGLLSDVAPTLLDIMHLPKPQQMTGISLLPTLIRQLRKPQ</sequence>
<evidence type="ECO:0000313" key="18">
    <source>
        <dbReference type="Proteomes" id="UP000178377"/>
    </source>
</evidence>
<keyword evidence="5 9" id="KW-0479">Metal-binding</keyword>
<feature type="binding site" evidence="9 13">
    <location>
        <position position="405"/>
    </location>
    <ligand>
        <name>Mn(2+)</name>
        <dbReference type="ChEBI" id="CHEBI:29035"/>
        <label>1</label>
    </ligand>
</feature>
<evidence type="ECO:0000256" key="3">
    <source>
        <dbReference type="ARBA" id="ARBA00004798"/>
    </source>
</evidence>
<feature type="binding site" evidence="9 13">
    <location>
        <position position="448"/>
    </location>
    <ligand>
        <name>Mn(2+)</name>
        <dbReference type="ChEBI" id="CHEBI:29035"/>
        <label>2</label>
    </ligand>
</feature>
<dbReference type="PIRSF" id="PIRSF001492">
    <property type="entry name" value="IPGAM"/>
    <property type="match status" value="1"/>
</dbReference>
<feature type="binding site" evidence="9 13">
    <location>
        <position position="14"/>
    </location>
    <ligand>
        <name>Mn(2+)</name>
        <dbReference type="ChEBI" id="CHEBI:29035"/>
        <label>2</label>
    </ligand>
</feature>
<evidence type="ECO:0000256" key="2">
    <source>
        <dbReference type="ARBA" id="ARBA00002315"/>
    </source>
</evidence>
<reference evidence="17 18" key="1">
    <citation type="journal article" date="2016" name="Nat. Commun.">
        <title>Thousands of microbial genomes shed light on interconnected biogeochemical processes in an aquifer system.</title>
        <authorList>
            <person name="Anantharaman K."/>
            <person name="Brown C.T."/>
            <person name="Hug L.A."/>
            <person name="Sharon I."/>
            <person name="Castelle C.J."/>
            <person name="Probst A.J."/>
            <person name="Thomas B.C."/>
            <person name="Singh A."/>
            <person name="Wilkins M.J."/>
            <person name="Karaoz U."/>
            <person name="Brodie E.L."/>
            <person name="Williams K.H."/>
            <person name="Hubbard S.S."/>
            <person name="Banfield J.F."/>
        </authorList>
    </citation>
    <scope>NUCLEOTIDE SEQUENCE [LARGE SCALE GENOMIC DNA]</scope>
</reference>
<accession>A0A1F5PN23</accession>
<dbReference type="InterPro" id="IPR011258">
    <property type="entry name" value="BPG-indep_PGM_N"/>
</dbReference>
<dbReference type="Pfam" id="PF06415">
    <property type="entry name" value="iPGM_N"/>
    <property type="match status" value="1"/>
</dbReference>
<comment type="subunit">
    <text evidence="9">Monomer.</text>
</comment>
<feature type="binding site" evidence="9 13">
    <location>
        <position position="409"/>
    </location>
    <ligand>
        <name>Mn(2+)</name>
        <dbReference type="ChEBI" id="CHEBI:29035"/>
        <label>1</label>
    </ligand>
</feature>
<dbReference type="FunFam" id="3.40.1450.10:FF:000002">
    <property type="entry name" value="2,3-bisphosphoglycerate-independent phosphoglycerate mutase"/>
    <property type="match status" value="1"/>
</dbReference>
<keyword evidence="6 9" id="KW-0324">Glycolysis</keyword>
<comment type="cofactor">
    <cofactor evidence="9">
        <name>Mn(2+)</name>
        <dbReference type="ChEBI" id="CHEBI:29035"/>
    </cofactor>
    <text evidence="9">Binds 2 manganese ions per subunit.</text>
</comment>
<protein>
    <recommendedName>
        <fullName evidence="9 10">2,3-bisphosphoglycerate-independent phosphoglycerate mutase</fullName>
        <shortName evidence="9">BPG-independent PGAM</shortName>
        <shortName evidence="9">Phosphoglyceromutase</shortName>
        <shortName evidence="9">iPGM</shortName>
        <ecNumber evidence="9 10">5.4.2.12</ecNumber>
    </recommendedName>
</protein>
<feature type="domain" description="Metalloenzyme" evidence="15">
    <location>
        <begin position="6"/>
        <end position="516"/>
    </location>
</feature>
<comment type="function">
    <text evidence="2 9">Catalyzes the interconversion of 2-phosphoglycerate and 3-phosphoglycerate.</text>
</comment>
<dbReference type="InterPro" id="IPR006124">
    <property type="entry name" value="Metalloenzyme"/>
</dbReference>
<organism evidence="17 18">
    <name type="scientific">Candidatus Doudnabacteria bacterium RIFCSPHIGHO2_01_FULL_50_11</name>
    <dbReference type="NCBI Taxonomy" id="1817828"/>
    <lineage>
        <taxon>Bacteria</taxon>
        <taxon>Candidatus Doudnaibacteriota</taxon>
    </lineage>
</organism>
<dbReference type="GO" id="GO:0005829">
    <property type="term" value="C:cytosol"/>
    <property type="evidence" value="ECO:0007669"/>
    <property type="project" value="TreeGrafter"/>
</dbReference>
<feature type="binding site" evidence="9 12">
    <location>
        <begin position="155"/>
        <end position="156"/>
    </location>
    <ligand>
        <name>substrate</name>
    </ligand>
</feature>
<evidence type="ECO:0000259" key="16">
    <source>
        <dbReference type="Pfam" id="PF06415"/>
    </source>
</evidence>
<gene>
    <name evidence="9" type="primary">gpmI</name>
    <name evidence="17" type="ORF">A2722_01845</name>
</gene>
<evidence type="ECO:0000256" key="5">
    <source>
        <dbReference type="ARBA" id="ARBA00022723"/>
    </source>
</evidence>
<keyword evidence="8 9" id="KW-0413">Isomerase</keyword>
<dbReference type="EC" id="5.4.2.12" evidence="9 10"/>
<evidence type="ECO:0000256" key="11">
    <source>
        <dbReference type="PIRSR" id="PIRSR001492-1"/>
    </source>
</evidence>
<dbReference type="GO" id="GO:0004619">
    <property type="term" value="F:phosphoglycerate mutase activity"/>
    <property type="evidence" value="ECO:0007669"/>
    <property type="project" value="UniProtKB-UniRule"/>
</dbReference>